<organism evidence="1">
    <name type="scientific">Siphoviridae sp. ctr2f5</name>
    <dbReference type="NCBI Taxonomy" id="2825684"/>
    <lineage>
        <taxon>Viruses</taxon>
        <taxon>Duplodnaviria</taxon>
        <taxon>Heunggongvirae</taxon>
        <taxon>Uroviricota</taxon>
        <taxon>Caudoviricetes</taxon>
    </lineage>
</organism>
<proteinExistence type="predicted"/>
<accession>A0A8S5QF03</accession>
<sequence length="170" mass="18415">MANILILRSANTGDQDIKVGVAKVELQNGYAVALGEVSTERKTRNAYKVAAATVDTDLIGLVYNADVAFLTDENGNVYKGVVSDPRNIKFTEDTPVNIWMPGKNSEIAMTEIAGEQSDAKYVVYKANDMKPTYATDTTGALLAFKITGKKYVSIGTERIPTVEMIKVDVA</sequence>
<protein>
    <submittedName>
        <fullName evidence="1">Uncharacterized protein</fullName>
    </submittedName>
</protein>
<evidence type="ECO:0000313" key="1">
    <source>
        <dbReference type="EMBL" id="DAE17349.1"/>
    </source>
</evidence>
<name>A0A8S5QF03_9CAUD</name>
<reference evidence="1" key="1">
    <citation type="journal article" date="2021" name="Proc. Natl. Acad. Sci. U.S.A.">
        <title>A Catalog of Tens of Thousands of Viruses from Human Metagenomes Reveals Hidden Associations with Chronic Diseases.</title>
        <authorList>
            <person name="Tisza M.J."/>
            <person name="Buck C.B."/>
        </authorList>
    </citation>
    <scope>NUCLEOTIDE SEQUENCE</scope>
    <source>
        <strain evidence="1">Ctr2f5</strain>
    </source>
</reference>
<dbReference type="EMBL" id="BK015639">
    <property type="protein sequence ID" value="DAE17349.1"/>
    <property type="molecule type" value="Genomic_DNA"/>
</dbReference>